<name>A0ABP7KZJ5_9MICO</name>
<evidence type="ECO:0000256" key="2">
    <source>
        <dbReference type="ARBA" id="ARBA00022448"/>
    </source>
</evidence>
<dbReference type="EMBL" id="BAABCN010000015">
    <property type="protein sequence ID" value="GAA3890766.1"/>
    <property type="molecule type" value="Genomic_DNA"/>
</dbReference>
<evidence type="ECO:0000256" key="1">
    <source>
        <dbReference type="ARBA" id="ARBA00005417"/>
    </source>
</evidence>
<comment type="similarity">
    <text evidence="1">Belongs to the ABC transporter superfamily.</text>
</comment>
<keyword evidence="7" id="KW-1185">Reference proteome</keyword>
<sequence length="569" mass="60538">MSLLNISDFTLDLTTGSKARLLDEISLTVEEGETVGLVGESGSGKSLTARSALGLLPGLSETSGSVVLDKTDVLTASSAQVLALRRGTASMVFQDPRSGINPMRRIGDYLAESLILCNGWSRADAAERALELLRSVGLPRPEAHLNQYPHELSGGMLQRVMIAGALSTSPRLLICDEPTTALDVTTQAEIIGVLTEQQAQRGMGMLFITHDLNLASALCDRVYVLNSGQVVEHGGVKDVFTNPQAAYTQQLVAATPSVFTRAISVISPAESAAFVETGPASTASVTAPSASSASAQPTGVMLEARSLSKTYYVKGNDPLIAVNNVSLSVVRGDALAVVGESGSGKSTLARMIVGLEQADTGDILVAGVTRASGGRNGRVRTKAERLERARTVQIVFQDPYLSLDPRILAGAAVEDALRLHTPLSHAESRTRVLALFDQVGLGEKHANARPRTLSGGQRQRVAIARALAVGPDVLVLDEATSALDVSVQAQVLEVVDEIRRQRGLTLLFVSHDLAVVRKVCETTMVMRRGEIVEHGQTADLLENPQHPYTQLLLDSIPRPEWEVQVEQAS</sequence>
<dbReference type="SUPFAM" id="SSF52540">
    <property type="entry name" value="P-loop containing nucleoside triphosphate hydrolases"/>
    <property type="match status" value="2"/>
</dbReference>
<keyword evidence="4 6" id="KW-0067">ATP-binding</keyword>
<feature type="domain" description="ABC transporter" evidence="5">
    <location>
        <begin position="302"/>
        <end position="553"/>
    </location>
</feature>
<evidence type="ECO:0000256" key="4">
    <source>
        <dbReference type="ARBA" id="ARBA00022840"/>
    </source>
</evidence>
<dbReference type="PROSITE" id="PS50893">
    <property type="entry name" value="ABC_TRANSPORTER_2"/>
    <property type="match status" value="2"/>
</dbReference>
<dbReference type="PROSITE" id="PS00211">
    <property type="entry name" value="ABC_TRANSPORTER_1"/>
    <property type="match status" value="2"/>
</dbReference>
<dbReference type="InterPro" id="IPR003439">
    <property type="entry name" value="ABC_transporter-like_ATP-bd"/>
</dbReference>
<gene>
    <name evidence="6" type="ORF">GCM10022381_35830</name>
</gene>
<organism evidence="6 7">
    <name type="scientific">Leifsonia kafniensis</name>
    <dbReference type="NCBI Taxonomy" id="475957"/>
    <lineage>
        <taxon>Bacteria</taxon>
        <taxon>Bacillati</taxon>
        <taxon>Actinomycetota</taxon>
        <taxon>Actinomycetes</taxon>
        <taxon>Micrococcales</taxon>
        <taxon>Microbacteriaceae</taxon>
        <taxon>Leifsonia</taxon>
    </lineage>
</organism>
<dbReference type="PANTHER" id="PTHR43776:SF7">
    <property type="entry name" value="D,D-DIPEPTIDE TRANSPORT ATP-BINDING PROTEIN DDPF-RELATED"/>
    <property type="match status" value="1"/>
</dbReference>
<dbReference type="InterPro" id="IPR017871">
    <property type="entry name" value="ABC_transporter-like_CS"/>
</dbReference>
<dbReference type="Proteomes" id="UP001501803">
    <property type="component" value="Unassembled WGS sequence"/>
</dbReference>
<keyword evidence="2" id="KW-0813">Transport</keyword>
<dbReference type="NCBIfam" id="NF007739">
    <property type="entry name" value="PRK10419.1"/>
    <property type="match status" value="2"/>
</dbReference>
<dbReference type="Pfam" id="PF08352">
    <property type="entry name" value="oligo_HPY"/>
    <property type="match status" value="2"/>
</dbReference>
<dbReference type="Pfam" id="PF00005">
    <property type="entry name" value="ABC_tran"/>
    <property type="match status" value="2"/>
</dbReference>
<dbReference type="GO" id="GO:0005524">
    <property type="term" value="F:ATP binding"/>
    <property type="evidence" value="ECO:0007669"/>
    <property type="project" value="UniProtKB-KW"/>
</dbReference>
<dbReference type="NCBIfam" id="NF008453">
    <property type="entry name" value="PRK11308.1"/>
    <property type="match status" value="2"/>
</dbReference>
<dbReference type="SMART" id="SM00382">
    <property type="entry name" value="AAA"/>
    <property type="match status" value="2"/>
</dbReference>
<dbReference type="InterPro" id="IPR050319">
    <property type="entry name" value="ABC_transp_ATP-bind"/>
</dbReference>
<dbReference type="InterPro" id="IPR027417">
    <property type="entry name" value="P-loop_NTPase"/>
</dbReference>
<comment type="caution">
    <text evidence="6">The sequence shown here is derived from an EMBL/GenBank/DDBJ whole genome shotgun (WGS) entry which is preliminary data.</text>
</comment>
<proteinExistence type="inferred from homology"/>
<protein>
    <submittedName>
        <fullName evidence="6">ABC transporter ATP-binding protein</fullName>
    </submittedName>
</protein>
<evidence type="ECO:0000259" key="5">
    <source>
        <dbReference type="PROSITE" id="PS50893"/>
    </source>
</evidence>
<dbReference type="PANTHER" id="PTHR43776">
    <property type="entry name" value="TRANSPORT ATP-BINDING PROTEIN"/>
    <property type="match status" value="1"/>
</dbReference>
<reference evidence="7" key="1">
    <citation type="journal article" date="2019" name="Int. J. Syst. Evol. Microbiol.">
        <title>The Global Catalogue of Microorganisms (GCM) 10K type strain sequencing project: providing services to taxonomists for standard genome sequencing and annotation.</title>
        <authorList>
            <consortium name="The Broad Institute Genomics Platform"/>
            <consortium name="The Broad Institute Genome Sequencing Center for Infectious Disease"/>
            <person name="Wu L."/>
            <person name="Ma J."/>
        </authorList>
    </citation>
    <scope>NUCLEOTIDE SEQUENCE [LARGE SCALE GENOMIC DNA]</scope>
    <source>
        <strain evidence="7">JCM 17021</strain>
    </source>
</reference>
<evidence type="ECO:0000256" key="3">
    <source>
        <dbReference type="ARBA" id="ARBA00022741"/>
    </source>
</evidence>
<dbReference type="Gene3D" id="3.40.50.300">
    <property type="entry name" value="P-loop containing nucleotide triphosphate hydrolases"/>
    <property type="match status" value="2"/>
</dbReference>
<accession>A0ABP7KZJ5</accession>
<evidence type="ECO:0000313" key="7">
    <source>
        <dbReference type="Proteomes" id="UP001501803"/>
    </source>
</evidence>
<keyword evidence="3" id="KW-0547">Nucleotide-binding</keyword>
<evidence type="ECO:0000313" key="6">
    <source>
        <dbReference type="EMBL" id="GAA3890766.1"/>
    </source>
</evidence>
<dbReference type="InterPro" id="IPR013563">
    <property type="entry name" value="Oligopep_ABC_C"/>
</dbReference>
<dbReference type="CDD" id="cd03257">
    <property type="entry name" value="ABC_NikE_OppD_transporters"/>
    <property type="match status" value="2"/>
</dbReference>
<feature type="domain" description="ABC transporter" evidence="5">
    <location>
        <begin position="4"/>
        <end position="252"/>
    </location>
</feature>
<dbReference type="InterPro" id="IPR003593">
    <property type="entry name" value="AAA+_ATPase"/>
</dbReference>
<dbReference type="RefSeq" id="WP_345069214.1">
    <property type="nucleotide sequence ID" value="NZ_BAABCN010000015.1"/>
</dbReference>